<keyword evidence="6 14" id="KW-0432">Leucine biosynthesis</keyword>
<dbReference type="Pfam" id="PF00180">
    <property type="entry name" value="Iso_dh"/>
    <property type="match status" value="1"/>
</dbReference>
<keyword evidence="8 14" id="KW-0479">Metal-binding</keyword>
<name>A0A1M6P9M4_MEGEL</name>
<feature type="binding site" evidence="14">
    <location>
        <position position="247"/>
    </location>
    <ligand>
        <name>Mg(2+)</name>
        <dbReference type="ChEBI" id="CHEBI:18420"/>
    </ligand>
</feature>
<comment type="similarity">
    <text evidence="4 14">Belongs to the isocitrate and isopropylmalate dehydrogenases family. LeuB type 1 subfamily.</text>
</comment>
<keyword evidence="10 14" id="KW-0560">Oxidoreductase</keyword>
<dbReference type="Proteomes" id="UP000536773">
    <property type="component" value="Unassembled WGS sequence"/>
</dbReference>
<comment type="cofactor">
    <cofactor evidence="14 15">
        <name>Mg(2+)</name>
        <dbReference type="ChEBI" id="CHEBI:18420"/>
    </cofactor>
    <cofactor evidence="14 15">
        <name>Mn(2+)</name>
        <dbReference type="ChEBI" id="CHEBI:29035"/>
    </cofactor>
    <text evidence="14 15">Binds 1 Mg(2+) or Mn(2+) ion per subunit.</text>
</comment>
<evidence type="ECO:0000256" key="5">
    <source>
        <dbReference type="ARBA" id="ARBA00011738"/>
    </source>
</evidence>
<dbReference type="Gene3D" id="3.40.718.10">
    <property type="entry name" value="Isopropylmalate Dehydrogenase"/>
    <property type="match status" value="1"/>
</dbReference>
<dbReference type="PANTHER" id="PTHR42979">
    <property type="entry name" value="3-ISOPROPYLMALATE DEHYDROGENASE"/>
    <property type="match status" value="1"/>
</dbReference>
<feature type="binding site" evidence="14">
    <location>
        <position position="134"/>
    </location>
    <ligand>
        <name>substrate</name>
    </ligand>
</feature>
<evidence type="ECO:0000313" key="17">
    <source>
        <dbReference type="Proteomes" id="UP000536773"/>
    </source>
</evidence>
<reference evidence="16 17" key="1">
    <citation type="submission" date="2020-04" db="EMBL/GenBank/DDBJ databases">
        <authorList>
            <person name="Hitch T.C.A."/>
            <person name="Wylensek D."/>
            <person name="Clavel T."/>
        </authorList>
    </citation>
    <scope>NUCLEOTIDE SEQUENCE [LARGE SCALE GENOMIC DNA]</scope>
    <source>
        <strain evidence="16 17">WCA-386-APC-2A</strain>
    </source>
</reference>
<organism evidence="16 17">
    <name type="scientific">Megasphaera elsdenii</name>
    <dbReference type="NCBI Taxonomy" id="907"/>
    <lineage>
        <taxon>Bacteria</taxon>
        <taxon>Bacillati</taxon>
        <taxon>Bacillota</taxon>
        <taxon>Negativicutes</taxon>
        <taxon>Veillonellales</taxon>
        <taxon>Veillonellaceae</taxon>
        <taxon>Megasphaera</taxon>
    </lineage>
</organism>
<evidence type="ECO:0000313" key="16">
    <source>
        <dbReference type="EMBL" id="NMK39475.1"/>
    </source>
</evidence>
<dbReference type="SMART" id="SM01329">
    <property type="entry name" value="Iso_dh"/>
    <property type="match status" value="1"/>
</dbReference>
<keyword evidence="13 14" id="KW-0100">Branched-chain amino acid biosynthesis</keyword>
<dbReference type="HAMAP" id="MF_01033">
    <property type="entry name" value="LeuB_type1"/>
    <property type="match status" value="1"/>
</dbReference>
<keyword evidence="14" id="KW-0963">Cytoplasm</keyword>
<comment type="subunit">
    <text evidence="5 14 15">Homodimer.</text>
</comment>
<feature type="binding site" evidence="14">
    <location>
        <position position="106"/>
    </location>
    <ligand>
        <name>substrate</name>
    </ligand>
</feature>
<dbReference type="GO" id="GO:0009098">
    <property type="term" value="P:L-leucine biosynthetic process"/>
    <property type="evidence" value="ECO:0007669"/>
    <property type="project" value="UniProtKB-UniRule"/>
</dbReference>
<evidence type="ECO:0000256" key="11">
    <source>
        <dbReference type="ARBA" id="ARBA00023027"/>
    </source>
</evidence>
<comment type="function">
    <text evidence="14 15">Catalyzes the oxidation of 3-carboxy-2-hydroxy-4-methylpentanoate (3-isopropylmalate) to 3-carboxy-4-methyl-2-oxopentanoate. The product decarboxylates to 4-methyl-2 oxopentanoate.</text>
</comment>
<evidence type="ECO:0000256" key="2">
    <source>
        <dbReference type="ARBA" id="ARBA00001936"/>
    </source>
</evidence>
<dbReference type="FunFam" id="3.40.718.10:FF:000006">
    <property type="entry name" value="3-isopropylmalate dehydrogenase"/>
    <property type="match status" value="1"/>
</dbReference>
<comment type="caution">
    <text evidence="14">Lacks conserved residue(s) required for the propagation of feature annotation.</text>
</comment>
<comment type="pathway">
    <text evidence="3 14 15">Amino-acid biosynthesis; L-leucine biosynthesis; L-leucine from 3-methyl-2-oxobutanoate: step 3/4.</text>
</comment>
<dbReference type="AlphaFoldDB" id="A0A1M6P9M4"/>
<dbReference type="InterPro" id="IPR024084">
    <property type="entry name" value="IsoPropMal-DH-like_dom"/>
</dbReference>
<dbReference type="EMBL" id="JABBJH010000012">
    <property type="protein sequence ID" value="NMK39475.1"/>
    <property type="molecule type" value="Genomic_DNA"/>
</dbReference>
<dbReference type="GO" id="GO:0003862">
    <property type="term" value="F:3-isopropylmalate dehydrogenase activity"/>
    <property type="evidence" value="ECO:0007669"/>
    <property type="project" value="UniProtKB-UniRule"/>
</dbReference>
<dbReference type="GO" id="GO:0051287">
    <property type="term" value="F:NAD binding"/>
    <property type="evidence" value="ECO:0007669"/>
    <property type="project" value="InterPro"/>
</dbReference>
<keyword evidence="7 14" id="KW-0028">Amino-acid biosynthesis</keyword>
<feature type="binding site" evidence="14">
    <location>
        <position position="223"/>
    </location>
    <ligand>
        <name>substrate</name>
    </ligand>
</feature>
<comment type="caution">
    <text evidence="16">The sequence shown here is derived from an EMBL/GenBank/DDBJ whole genome shotgun (WGS) entry which is preliminary data.</text>
</comment>
<keyword evidence="11 14" id="KW-0520">NAD</keyword>
<feature type="site" description="Important for catalysis" evidence="14">
    <location>
        <position position="191"/>
    </location>
</feature>
<evidence type="ECO:0000256" key="7">
    <source>
        <dbReference type="ARBA" id="ARBA00022605"/>
    </source>
</evidence>
<keyword evidence="9 14" id="KW-0460">Magnesium</keyword>
<dbReference type="GO" id="GO:0005829">
    <property type="term" value="C:cytosol"/>
    <property type="evidence" value="ECO:0007669"/>
    <property type="project" value="TreeGrafter"/>
</dbReference>
<feature type="binding site" evidence="14">
    <location>
        <position position="96"/>
    </location>
    <ligand>
        <name>substrate</name>
    </ligand>
</feature>
<dbReference type="SUPFAM" id="SSF53659">
    <property type="entry name" value="Isocitrate/Isopropylmalate dehydrogenase-like"/>
    <property type="match status" value="1"/>
</dbReference>
<comment type="subcellular location">
    <subcellularLocation>
        <location evidence="14">Cytoplasm</location>
    </subcellularLocation>
</comment>
<feature type="binding site" evidence="14">
    <location>
        <position position="251"/>
    </location>
    <ligand>
        <name>Mg(2+)</name>
        <dbReference type="ChEBI" id="CHEBI:18420"/>
    </ligand>
</feature>
<dbReference type="GO" id="GO:0000287">
    <property type="term" value="F:magnesium ion binding"/>
    <property type="evidence" value="ECO:0007669"/>
    <property type="project" value="InterPro"/>
</dbReference>
<evidence type="ECO:0000256" key="4">
    <source>
        <dbReference type="ARBA" id="ARBA00008319"/>
    </source>
</evidence>
<proteinExistence type="inferred from homology"/>
<keyword evidence="12 14" id="KW-0464">Manganese</keyword>
<dbReference type="InterPro" id="IPR019818">
    <property type="entry name" value="IsoCit/isopropylmalate_DH_CS"/>
</dbReference>
<feature type="site" description="Important for catalysis" evidence="14">
    <location>
        <position position="141"/>
    </location>
</feature>
<dbReference type="EC" id="1.1.1.85" evidence="14"/>
<dbReference type="UniPathway" id="UPA00048">
    <property type="reaction ID" value="UER00072"/>
</dbReference>
<protein>
    <recommendedName>
        <fullName evidence="14">3-isopropylmalate dehydrogenase</fullName>
        <ecNumber evidence="14">1.1.1.85</ecNumber>
    </recommendedName>
    <alternativeName>
        <fullName evidence="14">3-IPM-DH</fullName>
    </alternativeName>
    <alternativeName>
        <fullName evidence="14">Beta-IPM dehydrogenase</fullName>
        <shortName evidence="14">IMDH</shortName>
    </alternativeName>
</protein>
<evidence type="ECO:0000256" key="15">
    <source>
        <dbReference type="RuleBase" id="RU004445"/>
    </source>
</evidence>
<gene>
    <name evidence="14 16" type="primary">leuB</name>
    <name evidence="16" type="ORF">HG933_08865</name>
</gene>
<dbReference type="NCBIfam" id="TIGR00169">
    <property type="entry name" value="leuB"/>
    <property type="match status" value="1"/>
</dbReference>
<dbReference type="InterPro" id="IPR004429">
    <property type="entry name" value="Isopropylmalate_DH"/>
</dbReference>
<sequence length="356" mass="38562">MAKHIVVIPGDGIGEEITAGAVKVLQKIDEVCHIGLTFEKKPAGGTAYDLCGSPLPEDTIEAAKKADAILFGAVGGDKWDNVDPKLRPEQAVLGLRKALGLYVNLRPVKVPEVLAEYSPLKPDIVTGTDVLIVRELVGGIYFGDRCESEIHNGVERAWDLENYSVPEVQRISTFAMKAAQKRRHKVTSVDKANVLATSRLWRRTVIDVAKDYPDIDLNHFYVDNCAMQLALNPKQFDVIVTSNLFGDILSDEAAVLGGSIGMMPSASIGEMTSLYEPIHGSAPDIAGQGIANPCATILSAAMLLRYSLDEDAAADKIEKAVDAALADGWRTPDLYKEGFKKADTQQMTDVIISKIQ</sequence>
<evidence type="ECO:0000256" key="10">
    <source>
        <dbReference type="ARBA" id="ARBA00023002"/>
    </source>
</evidence>
<dbReference type="RefSeq" id="WP_036204647.1">
    <property type="nucleotide sequence ID" value="NZ_AP031433.1"/>
</dbReference>
<evidence type="ECO:0000256" key="8">
    <source>
        <dbReference type="ARBA" id="ARBA00022723"/>
    </source>
</evidence>
<dbReference type="PANTHER" id="PTHR42979:SF1">
    <property type="entry name" value="3-ISOPROPYLMALATE DEHYDROGENASE"/>
    <property type="match status" value="1"/>
</dbReference>
<comment type="catalytic activity">
    <reaction evidence="1 14 15">
        <text>(2R,3S)-3-isopropylmalate + NAD(+) = 4-methyl-2-oxopentanoate + CO2 + NADH</text>
        <dbReference type="Rhea" id="RHEA:32271"/>
        <dbReference type="ChEBI" id="CHEBI:16526"/>
        <dbReference type="ChEBI" id="CHEBI:17865"/>
        <dbReference type="ChEBI" id="CHEBI:35121"/>
        <dbReference type="ChEBI" id="CHEBI:57540"/>
        <dbReference type="ChEBI" id="CHEBI:57945"/>
        <dbReference type="EC" id="1.1.1.85"/>
    </reaction>
</comment>
<evidence type="ECO:0000256" key="3">
    <source>
        <dbReference type="ARBA" id="ARBA00004762"/>
    </source>
</evidence>
<feature type="binding site" evidence="14">
    <location>
        <position position="223"/>
    </location>
    <ligand>
        <name>Mg(2+)</name>
        <dbReference type="ChEBI" id="CHEBI:18420"/>
    </ligand>
</feature>
<evidence type="ECO:0000256" key="1">
    <source>
        <dbReference type="ARBA" id="ARBA00000624"/>
    </source>
</evidence>
<evidence type="ECO:0000256" key="9">
    <source>
        <dbReference type="ARBA" id="ARBA00022842"/>
    </source>
</evidence>
<evidence type="ECO:0000256" key="13">
    <source>
        <dbReference type="ARBA" id="ARBA00023304"/>
    </source>
</evidence>
<evidence type="ECO:0000256" key="12">
    <source>
        <dbReference type="ARBA" id="ARBA00023211"/>
    </source>
</evidence>
<dbReference type="PROSITE" id="PS00470">
    <property type="entry name" value="IDH_IMDH"/>
    <property type="match status" value="1"/>
</dbReference>
<feature type="binding site" evidence="14">
    <location>
        <begin position="280"/>
        <end position="292"/>
    </location>
    <ligand>
        <name>NAD(+)</name>
        <dbReference type="ChEBI" id="CHEBI:57540"/>
    </ligand>
</feature>
<comment type="cofactor">
    <cofactor evidence="2">
        <name>Mn(2+)</name>
        <dbReference type="ChEBI" id="CHEBI:29035"/>
    </cofactor>
</comment>
<evidence type="ECO:0000256" key="6">
    <source>
        <dbReference type="ARBA" id="ARBA00022430"/>
    </source>
</evidence>
<evidence type="ECO:0000256" key="14">
    <source>
        <dbReference type="HAMAP-Rule" id="MF_01033"/>
    </source>
</evidence>
<accession>A0A1M6P9M4</accession>